<evidence type="ECO:0000256" key="2">
    <source>
        <dbReference type="RuleBase" id="RU003707"/>
    </source>
</evidence>
<comment type="caution">
    <text evidence="3">The sequence shown here is derived from an EMBL/GenBank/DDBJ whole genome shotgun (WGS) entry which is preliminary data.</text>
</comment>
<reference evidence="3 4" key="1">
    <citation type="submission" date="2019-02" db="EMBL/GenBank/DDBJ databases">
        <title>Draft genome sequences of novel Actinobacteria.</title>
        <authorList>
            <person name="Sahin N."/>
            <person name="Ay H."/>
            <person name="Saygin H."/>
        </authorList>
    </citation>
    <scope>NUCLEOTIDE SEQUENCE [LARGE SCALE GENOMIC DNA]</scope>
    <source>
        <strain evidence="3 4">16K104</strain>
    </source>
</reference>
<dbReference type="PANTHER" id="PTHR11941">
    <property type="entry name" value="ENOYL-COA HYDRATASE-RELATED"/>
    <property type="match status" value="1"/>
</dbReference>
<dbReference type="GO" id="GO:0006635">
    <property type="term" value="P:fatty acid beta-oxidation"/>
    <property type="evidence" value="ECO:0007669"/>
    <property type="project" value="TreeGrafter"/>
</dbReference>
<accession>A0A4R4XBR8</accession>
<dbReference type="AlphaFoldDB" id="A0A4R4XBR8"/>
<dbReference type="RefSeq" id="WP_132318184.1">
    <property type="nucleotide sequence ID" value="NZ_SMKR01000028.1"/>
</dbReference>
<dbReference type="CDD" id="cd06558">
    <property type="entry name" value="crotonase-like"/>
    <property type="match status" value="1"/>
</dbReference>
<protein>
    <submittedName>
        <fullName evidence="3">Enoyl-CoA hydratase/isomerase family protein</fullName>
    </submittedName>
</protein>
<dbReference type="Gene3D" id="3.90.226.10">
    <property type="entry name" value="2-enoyl-CoA Hydratase, Chain A, domain 1"/>
    <property type="match status" value="1"/>
</dbReference>
<evidence type="ECO:0000256" key="1">
    <source>
        <dbReference type="ARBA" id="ARBA00005254"/>
    </source>
</evidence>
<evidence type="ECO:0000313" key="4">
    <source>
        <dbReference type="Proteomes" id="UP000295172"/>
    </source>
</evidence>
<dbReference type="Proteomes" id="UP000295172">
    <property type="component" value="Unassembled WGS sequence"/>
</dbReference>
<dbReference type="InterPro" id="IPR001753">
    <property type="entry name" value="Enoyl-CoA_hydra/iso"/>
</dbReference>
<dbReference type="Pfam" id="PF00378">
    <property type="entry name" value="ECH_1"/>
    <property type="match status" value="1"/>
</dbReference>
<dbReference type="OrthoDB" id="4608673at2"/>
<dbReference type="PANTHER" id="PTHR11941:SF54">
    <property type="entry name" value="ENOYL-COA HYDRATASE, MITOCHONDRIAL"/>
    <property type="match status" value="1"/>
</dbReference>
<dbReference type="PROSITE" id="PS00166">
    <property type="entry name" value="ENOYL_COA_HYDRATASE"/>
    <property type="match status" value="1"/>
</dbReference>
<gene>
    <name evidence="3" type="ORF">E1218_08975</name>
</gene>
<dbReference type="GO" id="GO:0016853">
    <property type="term" value="F:isomerase activity"/>
    <property type="evidence" value="ECO:0007669"/>
    <property type="project" value="UniProtKB-KW"/>
</dbReference>
<proteinExistence type="inferred from homology"/>
<keyword evidence="3" id="KW-0413">Isomerase</keyword>
<keyword evidence="4" id="KW-1185">Reference proteome</keyword>
<dbReference type="SUPFAM" id="SSF52096">
    <property type="entry name" value="ClpP/crotonase"/>
    <property type="match status" value="1"/>
</dbReference>
<dbReference type="InterPro" id="IPR018376">
    <property type="entry name" value="Enoyl-CoA_hyd/isom_CS"/>
</dbReference>
<organism evidence="3 4">
    <name type="scientific">Kribbella turkmenica</name>
    <dbReference type="NCBI Taxonomy" id="2530375"/>
    <lineage>
        <taxon>Bacteria</taxon>
        <taxon>Bacillati</taxon>
        <taxon>Actinomycetota</taxon>
        <taxon>Actinomycetes</taxon>
        <taxon>Propionibacteriales</taxon>
        <taxon>Kribbellaceae</taxon>
        <taxon>Kribbella</taxon>
    </lineage>
</organism>
<comment type="similarity">
    <text evidence="1 2">Belongs to the enoyl-CoA hydratase/isomerase family.</text>
</comment>
<evidence type="ECO:0000313" key="3">
    <source>
        <dbReference type="EMBL" id="TDD27912.1"/>
    </source>
</evidence>
<dbReference type="InterPro" id="IPR029045">
    <property type="entry name" value="ClpP/crotonase-like_dom_sf"/>
</dbReference>
<sequence>MTELLHLDRRDRTAWITINRPAKRNAMTWEMWSALLAGIKSIEEAPDVTAVVLEGTGGSFSAGADLAEVKRPDPQYVASYRALAEQAVRALMELRTPKLAVIDGPCFGAACSMALACDVRICSPRSQFGIPALKHGLTYEPVFLQRLAQIVGPGSAGLLIFGAERWDADEAAVRGLVDRCTDDVSATVEQILAVLKGVPAADIAMTAAALRAG</sequence>
<dbReference type="EMBL" id="SMKR01000028">
    <property type="protein sequence ID" value="TDD27912.1"/>
    <property type="molecule type" value="Genomic_DNA"/>
</dbReference>
<name>A0A4R4XBR8_9ACTN</name>